<dbReference type="Gene3D" id="3.40.630.10">
    <property type="entry name" value="Zn peptidases"/>
    <property type="match status" value="1"/>
</dbReference>
<dbReference type="AlphaFoldDB" id="A0A6J6UUH3"/>
<evidence type="ECO:0000313" key="4">
    <source>
        <dbReference type="EMBL" id="CAB4763432.1"/>
    </source>
</evidence>
<proteinExistence type="predicted"/>
<keyword evidence="1" id="KW-0479">Metal-binding</keyword>
<dbReference type="Pfam" id="PF07687">
    <property type="entry name" value="M20_dimer"/>
    <property type="match status" value="1"/>
</dbReference>
<dbReference type="EMBL" id="CAEZZK010000153">
    <property type="protein sequence ID" value="CAB4763432.1"/>
    <property type="molecule type" value="Genomic_DNA"/>
</dbReference>
<dbReference type="Pfam" id="PF01546">
    <property type="entry name" value="Peptidase_M20"/>
    <property type="match status" value="1"/>
</dbReference>
<feature type="domain" description="Peptidase M20 dimerisation" evidence="3">
    <location>
        <begin position="182"/>
        <end position="275"/>
    </location>
</feature>
<dbReference type="SUPFAM" id="SSF53187">
    <property type="entry name" value="Zn-dependent exopeptidases"/>
    <property type="match status" value="1"/>
</dbReference>
<dbReference type="InterPro" id="IPR017150">
    <property type="entry name" value="Pept_M20_glutamate_carboxypep"/>
</dbReference>
<dbReference type="InterPro" id="IPR050072">
    <property type="entry name" value="Peptidase_M20A"/>
</dbReference>
<dbReference type="PANTHER" id="PTHR43808">
    <property type="entry name" value="ACETYLORNITHINE DEACETYLASE"/>
    <property type="match status" value="1"/>
</dbReference>
<dbReference type="CDD" id="cd03885">
    <property type="entry name" value="M20_CPDG2"/>
    <property type="match status" value="1"/>
</dbReference>
<dbReference type="Gene3D" id="3.30.70.360">
    <property type="match status" value="1"/>
</dbReference>
<reference evidence="4" key="1">
    <citation type="submission" date="2020-05" db="EMBL/GenBank/DDBJ databases">
        <authorList>
            <person name="Chiriac C."/>
            <person name="Salcher M."/>
            <person name="Ghai R."/>
            <person name="Kavagutti S V."/>
        </authorList>
    </citation>
    <scope>NUCLEOTIDE SEQUENCE</scope>
</reference>
<organism evidence="4">
    <name type="scientific">freshwater metagenome</name>
    <dbReference type="NCBI Taxonomy" id="449393"/>
    <lineage>
        <taxon>unclassified sequences</taxon>
        <taxon>metagenomes</taxon>
        <taxon>ecological metagenomes</taxon>
    </lineage>
</organism>
<dbReference type="SUPFAM" id="SSF55031">
    <property type="entry name" value="Bacterial exopeptidase dimerisation domain"/>
    <property type="match status" value="1"/>
</dbReference>
<dbReference type="InterPro" id="IPR011650">
    <property type="entry name" value="Peptidase_M20_dimer"/>
</dbReference>
<dbReference type="GO" id="GO:0016787">
    <property type="term" value="F:hydrolase activity"/>
    <property type="evidence" value="ECO:0007669"/>
    <property type="project" value="UniProtKB-KW"/>
</dbReference>
<dbReference type="GO" id="GO:0046872">
    <property type="term" value="F:metal ion binding"/>
    <property type="evidence" value="ECO:0007669"/>
    <property type="project" value="UniProtKB-KW"/>
</dbReference>
<evidence type="ECO:0000256" key="2">
    <source>
        <dbReference type="ARBA" id="ARBA00022801"/>
    </source>
</evidence>
<name>A0A6J6UUH3_9ZZZZ</name>
<accession>A0A6J6UUH3</accession>
<gene>
    <name evidence="4" type="ORF">UFOPK2855_00813</name>
</gene>
<keyword evidence="2" id="KW-0378">Hydrolase</keyword>
<dbReference type="InterPro" id="IPR036264">
    <property type="entry name" value="Bact_exopeptidase_dim_dom"/>
</dbReference>
<sequence>MSLPTGTPTPSELRANLDARTAQMLEHVKQFVNIESPSNEPEHLQRSADFLAKVMTEVLGKPPEIIASDKGPHVHWKGSDDTKVLLVGHHDTVFPKGTVAMRGFSVEGDIARGPGIFDMKAGIIQLIYGLSEIRETCHAEILITSDEEIGSYASRALIEERAKATGNVLVFEPSGNGDALKIARKGVGTFRVDIAGRASHAGLEPEKGINALVELAAQVQKIVAIAQPEIGTTVTPTIATAGTTENVVPAAAQITVDVRVNVVSEKARVESAFDALQPTLAGATISVSGLINRPPMHESSSTMLYAVAQSVAQGIGITDLQGIAVGGGSDGNFTAAIGVPTLDGLGACGGGAHADTEYIKVSKMGERAALAAAITRAVVNH</sequence>
<dbReference type="InterPro" id="IPR002933">
    <property type="entry name" value="Peptidase_M20"/>
</dbReference>
<protein>
    <submittedName>
        <fullName evidence="4">Unannotated protein</fullName>
    </submittedName>
</protein>
<dbReference type="PANTHER" id="PTHR43808:SF9">
    <property type="entry name" value="BLL0789 PROTEIN"/>
    <property type="match status" value="1"/>
</dbReference>
<dbReference type="PIRSF" id="PIRSF037238">
    <property type="entry name" value="Carboxypeptidase_G2"/>
    <property type="match status" value="1"/>
</dbReference>
<evidence type="ECO:0000256" key="1">
    <source>
        <dbReference type="ARBA" id="ARBA00022723"/>
    </source>
</evidence>
<evidence type="ECO:0000259" key="3">
    <source>
        <dbReference type="Pfam" id="PF07687"/>
    </source>
</evidence>